<dbReference type="EMBL" id="QXFK01000013">
    <property type="protein sequence ID" value="RIV79944.1"/>
    <property type="molecule type" value="Genomic_DNA"/>
</dbReference>
<keyword evidence="2" id="KW-1185">Reference proteome</keyword>
<comment type="caution">
    <text evidence="1">The sequence shown here is derived from an EMBL/GenBank/DDBJ whole genome shotgun (WGS) entry which is preliminary data.</text>
</comment>
<protein>
    <submittedName>
        <fullName evidence="1">DUF2384 domain-containing protein</fullName>
    </submittedName>
</protein>
<dbReference type="RefSeq" id="WP_119511959.1">
    <property type="nucleotide sequence ID" value="NZ_QXFK01000013.1"/>
</dbReference>
<sequence length="68" mass="7766">MTQEEEAQMAEILDRLEPRFGSRELAYVWYSGEPIVGFAGRTVMQLVREGHADWVHRHIDAVDAGIHS</sequence>
<evidence type="ECO:0000313" key="1">
    <source>
        <dbReference type="EMBL" id="RIV79944.1"/>
    </source>
</evidence>
<gene>
    <name evidence="1" type="ORF">D2V04_03680</name>
</gene>
<dbReference type="OrthoDB" id="582619at2"/>
<organism evidence="1 2">
    <name type="scientific">Pelagerythrobacter aerophilus</name>
    <dbReference type="NCBI Taxonomy" id="2306995"/>
    <lineage>
        <taxon>Bacteria</taxon>
        <taxon>Pseudomonadati</taxon>
        <taxon>Pseudomonadota</taxon>
        <taxon>Alphaproteobacteria</taxon>
        <taxon>Sphingomonadales</taxon>
        <taxon>Erythrobacteraceae</taxon>
        <taxon>Pelagerythrobacter</taxon>
    </lineage>
</organism>
<proteinExistence type="predicted"/>
<dbReference type="AlphaFoldDB" id="A0A418NKX0"/>
<accession>A0A418NKX0</accession>
<reference evidence="1 2" key="1">
    <citation type="submission" date="2018-08" db="EMBL/GenBank/DDBJ databases">
        <title>Altererythrobacter sp.Ery1 and Ery12, the genome sequencing of novel strains in genus Alterythrobacter.</title>
        <authorList>
            <person name="Cheng H."/>
            <person name="Wu Y.-H."/>
            <person name="Fang C."/>
            <person name="Xu X.-W."/>
        </authorList>
    </citation>
    <scope>NUCLEOTIDE SEQUENCE [LARGE SCALE GENOMIC DNA]</scope>
    <source>
        <strain evidence="1 2">Ery1</strain>
    </source>
</reference>
<evidence type="ECO:0000313" key="2">
    <source>
        <dbReference type="Proteomes" id="UP000285092"/>
    </source>
</evidence>
<name>A0A418NKX0_9SPHN</name>
<dbReference type="Proteomes" id="UP000285092">
    <property type="component" value="Unassembled WGS sequence"/>
</dbReference>